<protein>
    <recommendedName>
        <fullName evidence="3">Acyl carrier protein</fullName>
        <shortName evidence="3">ACP</shortName>
    </recommendedName>
</protein>
<name>A0ABZ1HQ76_STRPH</name>
<comment type="subcellular location">
    <subcellularLocation>
        <location evidence="3">Cytoplasm</location>
    </subcellularLocation>
</comment>
<keyword evidence="1 3" id="KW-0596">Phosphopantetheine</keyword>
<keyword evidence="3" id="KW-0275">Fatty acid biosynthesis</keyword>
<dbReference type="PROSITE" id="PS50075">
    <property type="entry name" value="CARRIER"/>
    <property type="match status" value="1"/>
</dbReference>
<dbReference type="EMBL" id="CP109135">
    <property type="protein sequence ID" value="WSD20759.1"/>
    <property type="molecule type" value="Genomic_DNA"/>
</dbReference>
<organism evidence="5 6">
    <name type="scientific">Streptomyces phaeochromogenes</name>
    <dbReference type="NCBI Taxonomy" id="1923"/>
    <lineage>
        <taxon>Bacteria</taxon>
        <taxon>Bacillati</taxon>
        <taxon>Actinomycetota</taxon>
        <taxon>Actinomycetes</taxon>
        <taxon>Kitasatosporales</taxon>
        <taxon>Streptomycetaceae</taxon>
        <taxon>Streptomyces</taxon>
        <taxon>Streptomyces phaeochromogenes group</taxon>
    </lineage>
</organism>
<dbReference type="InterPro" id="IPR020806">
    <property type="entry name" value="PKS_PP-bd"/>
</dbReference>
<keyword evidence="3" id="KW-0443">Lipid metabolism</keyword>
<feature type="modified residue" description="O-(pantetheine 4'-phosphoryl)serine" evidence="3">
    <location>
        <position position="34"/>
    </location>
</feature>
<dbReference type="Proteomes" id="UP001340816">
    <property type="component" value="Chromosome"/>
</dbReference>
<evidence type="ECO:0000256" key="2">
    <source>
        <dbReference type="ARBA" id="ARBA00022553"/>
    </source>
</evidence>
<dbReference type="GeneID" id="93925683"/>
<sequence>MMFEKVKSILTAGFQVPADQIAPDSTLDDLGLDSLATVEFALALEKDLGVEISDDEVADLERLDKITALIERRLQIT</sequence>
<dbReference type="HAMAP" id="MF_01217">
    <property type="entry name" value="Acyl_carrier"/>
    <property type="match status" value="1"/>
</dbReference>
<keyword evidence="3" id="KW-0444">Lipid biosynthesis</keyword>
<evidence type="ECO:0000313" key="6">
    <source>
        <dbReference type="Proteomes" id="UP001340816"/>
    </source>
</evidence>
<dbReference type="RefSeq" id="WP_245697295.1">
    <property type="nucleotide sequence ID" value="NZ_CP108134.1"/>
</dbReference>
<dbReference type="InterPro" id="IPR003231">
    <property type="entry name" value="ACP"/>
</dbReference>
<comment type="PTM">
    <text evidence="3">4'-phosphopantetheine is transferred from CoA to a specific serine of apo-ACP by AcpS. This modification is essential for activity because fatty acids are bound in thioester linkage to the sulfhydryl of the prosthetic group.</text>
</comment>
<accession>A0ABZ1HQ76</accession>
<proteinExistence type="inferred from homology"/>
<dbReference type="Gene3D" id="1.10.1200.10">
    <property type="entry name" value="ACP-like"/>
    <property type="match status" value="1"/>
</dbReference>
<evidence type="ECO:0000259" key="4">
    <source>
        <dbReference type="PROSITE" id="PS50075"/>
    </source>
</evidence>
<keyword evidence="6" id="KW-1185">Reference proteome</keyword>
<evidence type="ECO:0000256" key="1">
    <source>
        <dbReference type="ARBA" id="ARBA00022450"/>
    </source>
</evidence>
<comment type="function">
    <text evidence="3">Carrier of the growing fatty acid chain in fatty acid biosynthesis.</text>
</comment>
<keyword evidence="2 3" id="KW-0597">Phosphoprotein</keyword>
<evidence type="ECO:0000256" key="3">
    <source>
        <dbReference type="HAMAP-Rule" id="MF_01217"/>
    </source>
</evidence>
<dbReference type="SMART" id="SM00823">
    <property type="entry name" value="PKS_PP"/>
    <property type="match status" value="1"/>
</dbReference>
<keyword evidence="3" id="KW-0963">Cytoplasm</keyword>
<keyword evidence="3" id="KW-0276">Fatty acid metabolism</keyword>
<comment type="similarity">
    <text evidence="3">Belongs to the acyl carrier protein (ACP) family.</text>
</comment>
<dbReference type="InterPro" id="IPR009081">
    <property type="entry name" value="PP-bd_ACP"/>
</dbReference>
<feature type="domain" description="Carrier" evidence="4">
    <location>
        <begin position="1"/>
        <end position="74"/>
    </location>
</feature>
<dbReference type="Pfam" id="PF00550">
    <property type="entry name" value="PP-binding"/>
    <property type="match status" value="1"/>
</dbReference>
<dbReference type="InterPro" id="IPR036736">
    <property type="entry name" value="ACP-like_sf"/>
</dbReference>
<reference evidence="5 6" key="1">
    <citation type="submission" date="2022-10" db="EMBL/GenBank/DDBJ databases">
        <title>The complete genomes of actinobacterial strains from the NBC collection.</title>
        <authorList>
            <person name="Joergensen T.S."/>
            <person name="Alvarez Arevalo M."/>
            <person name="Sterndorff E.B."/>
            <person name="Faurdal D."/>
            <person name="Vuksanovic O."/>
            <person name="Mourched A.-S."/>
            <person name="Charusanti P."/>
            <person name="Shaw S."/>
            <person name="Blin K."/>
            <person name="Weber T."/>
        </authorList>
    </citation>
    <scope>NUCLEOTIDE SEQUENCE [LARGE SCALE GENOMIC DNA]</scope>
    <source>
        <strain evidence="5 6">NBC 01752</strain>
    </source>
</reference>
<evidence type="ECO:0000313" key="5">
    <source>
        <dbReference type="EMBL" id="WSD20759.1"/>
    </source>
</evidence>
<gene>
    <name evidence="3" type="primary">acpP</name>
    <name evidence="5" type="ORF">OHB35_50110</name>
</gene>
<comment type="pathway">
    <text evidence="3">Lipid metabolism; fatty acid biosynthesis.</text>
</comment>
<dbReference type="SUPFAM" id="SSF47336">
    <property type="entry name" value="ACP-like"/>
    <property type="match status" value="1"/>
</dbReference>